<dbReference type="PANTHER" id="PTHR15367:SF2">
    <property type="entry name" value="DNA-DIRECTED RNA POLYMERASE III SUBUNIT"/>
    <property type="match status" value="1"/>
</dbReference>
<comment type="function">
    <text evidence="4">DNA-dependent RNA polymerase catalyzes the transcription of DNA into RNA using the four ribonucleoside triphosphates as substrates. Specific peripheric component of RNA polymerase III which synthesizes small RNAs, such as 5S rRNA and tRNAs.</text>
</comment>
<dbReference type="EMBL" id="MU004187">
    <property type="protein sequence ID" value="KAF2496554.1"/>
    <property type="molecule type" value="Genomic_DNA"/>
</dbReference>
<feature type="compositionally biased region" description="Acidic residues" evidence="5">
    <location>
        <begin position="235"/>
        <end position="247"/>
    </location>
</feature>
<evidence type="ECO:0000256" key="3">
    <source>
        <dbReference type="ARBA" id="ARBA00023242"/>
    </source>
</evidence>
<dbReference type="GO" id="GO:0005666">
    <property type="term" value="C:RNA polymerase III complex"/>
    <property type="evidence" value="ECO:0007669"/>
    <property type="project" value="UniProtKB-UniRule"/>
</dbReference>
<evidence type="ECO:0000256" key="4">
    <source>
        <dbReference type="PIRNR" id="PIRNR000777"/>
    </source>
</evidence>
<dbReference type="OrthoDB" id="5377312at2759"/>
<feature type="compositionally biased region" description="Basic and acidic residues" evidence="5">
    <location>
        <begin position="174"/>
        <end position="191"/>
    </location>
</feature>
<accession>A0A6A6QWS6</accession>
<dbReference type="PIRSF" id="PIRSF000777">
    <property type="entry name" value="RNA_polIII_C31"/>
    <property type="match status" value="1"/>
</dbReference>
<reference evidence="6" key="1">
    <citation type="journal article" date="2020" name="Stud. Mycol.">
        <title>101 Dothideomycetes genomes: a test case for predicting lifestyles and emergence of pathogens.</title>
        <authorList>
            <person name="Haridas S."/>
            <person name="Albert R."/>
            <person name="Binder M."/>
            <person name="Bloem J."/>
            <person name="Labutti K."/>
            <person name="Salamov A."/>
            <person name="Andreopoulos B."/>
            <person name="Baker S."/>
            <person name="Barry K."/>
            <person name="Bills G."/>
            <person name="Bluhm B."/>
            <person name="Cannon C."/>
            <person name="Castanera R."/>
            <person name="Culley D."/>
            <person name="Daum C."/>
            <person name="Ezra D."/>
            <person name="Gonzalez J."/>
            <person name="Henrissat B."/>
            <person name="Kuo A."/>
            <person name="Liang C."/>
            <person name="Lipzen A."/>
            <person name="Lutzoni F."/>
            <person name="Magnuson J."/>
            <person name="Mondo S."/>
            <person name="Nolan M."/>
            <person name="Ohm R."/>
            <person name="Pangilinan J."/>
            <person name="Park H.-J."/>
            <person name="Ramirez L."/>
            <person name="Alfaro M."/>
            <person name="Sun H."/>
            <person name="Tritt A."/>
            <person name="Yoshinaga Y."/>
            <person name="Zwiers L.-H."/>
            <person name="Turgeon B."/>
            <person name="Goodwin S."/>
            <person name="Spatafora J."/>
            <person name="Crous P."/>
            <person name="Grigoriev I."/>
        </authorList>
    </citation>
    <scope>NUCLEOTIDE SEQUENCE</scope>
    <source>
        <strain evidence="6">CBS 269.34</strain>
    </source>
</reference>
<keyword evidence="3 4" id="KW-0539">Nucleus</keyword>
<feature type="region of interest" description="Disordered" evidence="5">
    <location>
        <begin position="78"/>
        <end position="102"/>
    </location>
</feature>
<feature type="compositionally biased region" description="Gly residues" evidence="5">
    <location>
        <begin position="1"/>
        <end position="16"/>
    </location>
</feature>
<sequence>MAGRGRGGGFRGGKSAGGLDFPWEHDPDIDQYLKWEPDKLFPEIEPTIPAPPTADELRSVYHSRRIRDMRRAGPFWATGDLSKRAGRGAGGRDNKGNDTFNAFTGMETYSSKYVPKKRVLPDLKSYPFVKEFFPKELWDVMGISDDEDDKKKAADGTKPPPKKRKMLQIAKANDMSRLEALEAEAKRKADAGEEDDDDEEKEEEDGEGGEEVQDDDFEEDESDGDDYNAEAYFDNGEDDFGEEDAGGDDGGYYE</sequence>
<evidence type="ECO:0000313" key="6">
    <source>
        <dbReference type="EMBL" id="KAF2496554.1"/>
    </source>
</evidence>
<dbReference type="InterPro" id="IPR024661">
    <property type="entry name" value="RNA_pol_III_Rpc31"/>
</dbReference>
<comment type="subunit">
    <text evidence="4">Component of the RNA polymerase III (Pol III) complex.</text>
</comment>
<evidence type="ECO:0000256" key="2">
    <source>
        <dbReference type="ARBA" id="ARBA00008352"/>
    </source>
</evidence>
<name>A0A6A6QWS6_9PEZI</name>
<dbReference type="GO" id="GO:0006383">
    <property type="term" value="P:transcription by RNA polymerase III"/>
    <property type="evidence" value="ECO:0007669"/>
    <property type="project" value="UniProtKB-UniRule"/>
</dbReference>
<feature type="region of interest" description="Disordered" evidence="5">
    <location>
        <begin position="1"/>
        <end position="23"/>
    </location>
</feature>
<protein>
    <recommendedName>
        <fullName evidence="4">DNA-directed RNA polymerase III subunit</fullName>
    </recommendedName>
</protein>
<dbReference type="Pfam" id="PF11705">
    <property type="entry name" value="RNA_pol_3_Rpc31"/>
    <property type="match status" value="1"/>
</dbReference>
<comment type="subcellular location">
    <subcellularLocation>
        <location evidence="1 4">Nucleus</location>
    </subcellularLocation>
</comment>
<keyword evidence="7" id="KW-1185">Reference proteome</keyword>
<evidence type="ECO:0000256" key="5">
    <source>
        <dbReference type="SAM" id="MobiDB-lite"/>
    </source>
</evidence>
<proteinExistence type="inferred from homology"/>
<organism evidence="6 7">
    <name type="scientific">Lophium mytilinum</name>
    <dbReference type="NCBI Taxonomy" id="390894"/>
    <lineage>
        <taxon>Eukaryota</taxon>
        <taxon>Fungi</taxon>
        <taxon>Dikarya</taxon>
        <taxon>Ascomycota</taxon>
        <taxon>Pezizomycotina</taxon>
        <taxon>Dothideomycetes</taxon>
        <taxon>Pleosporomycetidae</taxon>
        <taxon>Mytilinidiales</taxon>
        <taxon>Mytilinidiaceae</taxon>
        <taxon>Lophium</taxon>
    </lineage>
</organism>
<feature type="compositionally biased region" description="Acidic residues" evidence="5">
    <location>
        <begin position="192"/>
        <end position="228"/>
    </location>
</feature>
<dbReference type="AlphaFoldDB" id="A0A6A6QWS6"/>
<dbReference type="PANTHER" id="PTHR15367">
    <property type="entry name" value="DNA-DIRECTED RNA POLYMERASE III"/>
    <property type="match status" value="1"/>
</dbReference>
<evidence type="ECO:0000313" key="7">
    <source>
        <dbReference type="Proteomes" id="UP000799750"/>
    </source>
</evidence>
<gene>
    <name evidence="6" type="ORF">BU16DRAFT_525710</name>
</gene>
<dbReference type="Proteomes" id="UP000799750">
    <property type="component" value="Unassembled WGS sequence"/>
</dbReference>
<evidence type="ECO:0000256" key="1">
    <source>
        <dbReference type="ARBA" id="ARBA00004123"/>
    </source>
</evidence>
<comment type="similarity">
    <text evidence="2 4">Belongs to the eukaryotic RPC7 RNA polymerase subunit family.</text>
</comment>
<feature type="region of interest" description="Disordered" evidence="5">
    <location>
        <begin position="143"/>
        <end position="254"/>
    </location>
</feature>